<accession>A0A9P5HM85</accession>
<dbReference type="Proteomes" id="UP000722485">
    <property type="component" value="Unassembled WGS sequence"/>
</dbReference>
<evidence type="ECO:0000313" key="3">
    <source>
        <dbReference type="Proteomes" id="UP000722485"/>
    </source>
</evidence>
<dbReference type="EMBL" id="JAANBB010000005">
    <property type="protein sequence ID" value="KAF7557395.1"/>
    <property type="molecule type" value="Genomic_DNA"/>
</dbReference>
<dbReference type="Pfam" id="PF05630">
    <property type="entry name" value="NPP1"/>
    <property type="match status" value="1"/>
</dbReference>
<name>A0A9P5HM85_9HYPO</name>
<sequence>MLPAHLVSLATTLLLQHVHAATQLSDSTLQDLLNQGGSILAETYGPVWNFDAVATNPSCYPTWAFGGNPNQHNGDVYDSDHQSPGGDECQYPNVGCNCRTVGASSRKGPQFPIYYTYNKCSDSEVRVSYNLFYEKDGFNWLFVHTGHPYDWENVIVSITRDDGGNWNPTSLLLGGHGTWWTQSWNDLYTVDRSAIDAGENLNLQKANADHPMVYPSWAKHANFPDPSPWIARPLHQIWSYQSTCNAIRGTSVWAYTELGNYVRADRSTEAGQAIDGANWGGATGTPVWVHYTKGICAVEGNTRCGWGTGDEF</sequence>
<reference evidence="2" key="1">
    <citation type="submission" date="2020-03" db="EMBL/GenBank/DDBJ databases">
        <title>Draft Genome Sequence of Cylindrodendrum hubeiense.</title>
        <authorList>
            <person name="Buettner E."/>
            <person name="Kellner H."/>
        </authorList>
    </citation>
    <scope>NUCLEOTIDE SEQUENCE</scope>
    <source>
        <strain evidence="2">IHI 201604</strain>
    </source>
</reference>
<dbReference type="OrthoDB" id="10255963at2759"/>
<proteinExistence type="predicted"/>
<gene>
    <name evidence="2" type="ORF">G7Z17_g649</name>
</gene>
<dbReference type="AlphaFoldDB" id="A0A9P5HM85"/>
<protein>
    <submittedName>
        <fullName evidence="2">Uncharacterized protein</fullName>
    </submittedName>
</protein>
<dbReference type="InterPro" id="IPR008701">
    <property type="entry name" value="NPP1"/>
</dbReference>
<evidence type="ECO:0000256" key="1">
    <source>
        <dbReference type="SAM" id="SignalP"/>
    </source>
</evidence>
<comment type="caution">
    <text evidence="2">The sequence shown here is derived from an EMBL/GenBank/DDBJ whole genome shotgun (WGS) entry which is preliminary data.</text>
</comment>
<organism evidence="2 3">
    <name type="scientific">Cylindrodendrum hubeiense</name>
    <dbReference type="NCBI Taxonomy" id="595255"/>
    <lineage>
        <taxon>Eukaryota</taxon>
        <taxon>Fungi</taxon>
        <taxon>Dikarya</taxon>
        <taxon>Ascomycota</taxon>
        <taxon>Pezizomycotina</taxon>
        <taxon>Sordariomycetes</taxon>
        <taxon>Hypocreomycetidae</taxon>
        <taxon>Hypocreales</taxon>
        <taxon>Nectriaceae</taxon>
        <taxon>Cylindrodendrum</taxon>
    </lineage>
</organism>
<keyword evidence="3" id="KW-1185">Reference proteome</keyword>
<feature type="signal peptide" evidence="1">
    <location>
        <begin position="1"/>
        <end position="20"/>
    </location>
</feature>
<feature type="chain" id="PRO_5040280137" evidence="1">
    <location>
        <begin position="21"/>
        <end position="312"/>
    </location>
</feature>
<keyword evidence="1" id="KW-0732">Signal</keyword>
<evidence type="ECO:0000313" key="2">
    <source>
        <dbReference type="EMBL" id="KAF7557395.1"/>
    </source>
</evidence>